<keyword evidence="2" id="KW-0614">Plasmid</keyword>
<dbReference type="PROSITE" id="PS51257">
    <property type="entry name" value="PROKAR_LIPOPROTEIN"/>
    <property type="match status" value="1"/>
</dbReference>
<dbReference type="Proteomes" id="UP001321486">
    <property type="component" value="Plasmid pNBRC108728a"/>
</dbReference>
<geneLocation type="plasmid" evidence="2 3">
    <name>pNBRC108728a</name>
</geneLocation>
<evidence type="ECO:0000313" key="2">
    <source>
        <dbReference type="EMBL" id="BDZ52509.1"/>
    </source>
</evidence>
<evidence type="ECO:0000313" key="3">
    <source>
        <dbReference type="Proteomes" id="UP001321486"/>
    </source>
</evidence>
<gene>
    <name evidence="2" type="ORF">GCM10025867_47500</name>
</gene>
<organism evidence="2 3">
    <name type="scientific">Frondihabitans sucicola</name>
    <dbReference type="NCBI Taxonomy" id="1268041"/>
    <lineage>
        <taxon>Bacteria</taxon>
        <taxon>Bacillati</taxon>
        <taxon>Actinomycetota</taxon>
        <taxon>Actinomycetes</taxon>
        <taxon>Micrococcales</taxon>
        <taxon>Microbacteriaceae</taxon>
        <taxon>Frondihabitans</taxon>
    </lineage>
</organism>
<reference evidence="3" key="1">
    <citation type="journal article" date="2019" name="Int. J. Syst. Evol. Microbiol.">
        <title>The Global Catalogue of Microorganisms (GCM) 10K type strain sequencing project: providing services to taxonomists for standard genome sequencing and annotation.</title>
        <authorList>
            <consortium name="The Broad Institute Genomics Platform"/>
            <consortium name="The Broad Institute Genome Sequencing Center for Infectious Disease"/>
            <person name="Wu L."/>
            <person name="Ma J."/>
        </authorList>
    </citation>
    <scope>NUCLEOTIDE SEQUENCE [LARGE SCALE GENOMIC DNA]</scope>
    <source>
        <strain evidence="3">NBRC 108728</strain>
    </source>
</reference>
<dbReference type="EMBL" id="AP027733">
    <property type="protein sequence ID" value="BDZ52509.1"/>
    <property type="molecule type" value="Genomic_DNA"/>
</dbReference>
<accession>A0ABN6Y608</accession>
<sequence>MRGRAAAALVGVALLAGLTGCSLAPRHQVDQPLTGSALQAKVCADGDGAVQAVELGGISTRWVANAVVDNTTAAQPIHDVAAAAAANPDDPAARDQLAAWVRATCAS</sequence>
<name>A0ABN6Y608_9MICO</name>
<proteinExistence type="predicted"/>
<evidence type="ECO:0000256" key="1">
    <source>
        <dbReference type="SAM" id="SignalP"/>
    </source>
</evidence>
<keyword evidence="1" id="KW-0732">Signal</keyword>
<feature type="chain" id="PRO_5047238470" evidence="1">
    <location>
        <begin position="25"/>
        <end position="107"/>
    </location>
</feature>
<keyword evidence="3" id="KW-1185">Reference proteome</keyword>
<dbReference type="RefSeq" id="WP_286347357.1">
    <property type="nucleotide sequence ID" value="NZ_AP027733.1"/>
</dbReference>
<protein>
    <submittedName>
        <fullName evidence="2">Uncharacterized protein</fullName>
    </submittedName>
</protein>
<feature type="signal peptide" evidence="1">
    <location>
        <begin position="1"/>
        <end position="24"/>
    </location>
</feature>